<dbReference type="EMBL" id="JACEIP010000016">
    <property type="protein sequence ID" value="MBA4543431.1"/>
    <property type="molecule type" value="Genomic_DNA"/>
</dbReference>
<sequence>MKTYPIHLTAREIADLAAAIETRKQRIQGILQKSESQEIIKMYKREMKKYQTLRKKLSAVLSVYPGEFSGRSTSGGGDKVNIRWRSFNDRGVLKYRIYKCGKFCGYLTLPGLLQWINENEKPASGQRSELSNSKITWIFSKCNTHLER</sequence>
<proteinExistence type="predicted"/>
<evidence type="ECO:0000313" key="2">
    <source>
        <dbReference type="Proteomes" id="UP000530514"/>
    </source>
</evidence>
<protein>
    <submittedName>
        <fullName evidence="1">Uncharacterized protein</fullName>
    </submittedName>
</protein>
<organism evidence="1 2">
    <name type="scientific">Thermoactinomyces daqus</name>
    <dbReference type="NCBI Taxonomy" id="1329516"/>
    <lineage>
        <taxon>Bacteria</taxon>
        <taxon>Bacillati</taxon>
        <taxon>Bacillota</taxon>
        <taxon>Bacilli</taxon>
        <taxon>Bacillales</taxon>
        <taxon>Thermoactinomycetaceae</taxon>
        <taxon>Thermoactinomyces</taxon>
    </lineage>
</organism>
<keyword evidence="2" id="KW-1185">Reference proteome</keyword>
<accession>A0A7W1XB92</accession>
<name>A0A7W1XB92_9BACL</name>
<dbReference type="AlphaFoldDB" id="A0A7W1XB92"/>
<reference evidence="1 2" key="1">
    <citation type="submission" date="2020-07" db="EMBL/GenBank/DDBJ databases">
        <authorList>
            <person name="Feng H."/>
        </authorList>
    </citation>
    <scope>NUCLEOTIDE SEQUENCE [LARGE SCALE GENOMIC DNA]</scope>
    <source>
        <strain evidence="2">s-11</strain>
    </source>
</reference>
<evidence type="ECO:0000313" key="1">
    <source>
        <dbReference type="EMBL" id="MBA4543431.1"/>
    </source>
</evidence>
<dbReference type="RefSeq" id="WP_181735429.1">
    <property type="nucleotide sequence ID" value="NZ_JACEIP010000016.1"/>
</dbReference>
<comment type="caution">
    <text evidence="1">The sequence shown here is derived from an EMBL/GenBank/DDBJ whole genome shotgun (WGS) entry which is preliminary data.</text>
</comment>
<gene>
    <name evidence="1" type="ORF">H1164_11040</name>
</gene>
<dbReference type="Proteomes" id="UP000530514">
    <property type="component" value="Unassembled WGS sequence"/>
</dbReference>